<keyword evidence="3" id="KW-1185">Reference proteome</keyword>
<dbReference type="GO" id="GO:0016747">
    <property type="term" value="F:acyltransferase activity, transferring groups other than amino-acyl groups"/>
    <property type="evidence" value="ECO:0007669"/>
    <property type="project" value="InterPro"/>
</dbReference>
<accession>A0A143HGF4</accession>
<dbReference type="AlphaFoldDB" id="A0A143HGF4"/>
<sequence>MILETKRLLLKPYEQEFADAIYSVVSQAEIADTMITIPHPYPKTLVNKWIAYLQQSAKQGTAFEFAVFLKEDPEKYIGNCGLVSISSSHQKAEIAYFIDKNEWGKGYATEVASFMLSYGFEVLGLERIYGHCMSRNPTSRKVMEKVGLQFEGTLRHDIKKGEDFEDLDLLGMTRFDYEKLNAKDHIHIH</sequence>
<dbReference type="OrthoDB" id="9798081at2"/>
<dbReference type="RefSeq" id="WP_066791576.1">
    <property type="nucleotide sequence ID" value="NZ_CP014806.1"/>
</dbReference>
<dbReference type="STRING" id="241244.ATY39_16320"/>
<dbReference type="PANTHER" id="PTHR43792">
    <property type="entry name" value="GNAT FAMILY, PUTATIVE (AFU_ORTHOLOGUE AFUA_3G00765)-RELATED-RELATED"/>
    <property type="match status" value="1"/>
</dbReference>
<evidence type="ECO:0000259" key="1">
    <source>
        <dbReference type="PROSITE" id="PS51186"/>
    </source>
</evidence>
<reference evidence="3" key="2">
    <citation type="submission" date="2016-03" db="EMBL/GenBank/DDBJ databases">
        <authorList>
            <person name="Seldin L."/>
        </authorList>
    </citation>
    <scope>NUCLEOTIDE SEQUENCE [LARGE SCALE GENOMIC DNA]</scope>
    <source>
        <strain evidence="3">PP9</strain>
    </source>
</reference>
<feature type="domain" description="N-acetyltransferase" evidence="1">
    <location>
        <begin position="8"/>
        <end position="171"/>
    </location>
</feature>
<evidence type="ECO:0000313" key="3">
    <source>
        <dbReference type="Proteomes" id="UP000076021"/>
    </source>
</evidence>
<gene>
    <name evidence="2" type="ORF">ATY39_16320</name>
</gene>
<protein>
    <submittedName>
        <fullName evidence="2">Acetyltransferase</fullName>
    </submittedName>
</protein>
<reference evidence="2 3" key="1">
    <citation type="journal article" date="2016" name="Genome Announc.">
        <title>Whole-Genome Sequence of Rummeliibacillus stabekisii Strain PP9 Isolated from Antarctic Soil.</title>
        <authorList>
            <person name="da Mota F.F."/>
            <person name="Vollu R.E."/>
            <person name="Jurelevicius D."/>
            <person name="Seldin L."/>
        </authorList>
    </citation>
    <scope>NUCLEOTIDE SEQUENCE [LARGE SCALE GENOMIC DNA]</scope>
    <source>
        <strain evidence="2 3">PP9</strain>
    </source>
</reference>
<dbReference type="PROSITE" id="PS51186">
    <property type="entry name" value="GNAT"/>
    <property type="match status" value="1"/>
</dbReference>
<dbReference type="Gene3D" id="3.40.630.30">
    <property type="match status" value="1"/>
</dbReference>
<dbReference type="Proteomes" id="UP000076021">
    <property type="component" value="Chromosome"/>
</dbReference>
<dbReference type="InterPro" id="IPR000182">
    <property type="entry name" value="GNAT_dom"/>
</dbReference>
<dbReference type="KEGG" id="rst:ATY39_16320"/>
<keyword evidence="2" id="KW-0808">Transferase</keyword>
<dbReference type="InterPro" id="IPR051531">
    <property type="entry name" value="N-acetyltransferase"/>
</dbReference>
<dbReference type="EMBL" id="CP014806">
    <property type="protein sequence ID" value="AMX00804.1"/>
    <property type="molecule type" value="Genomic_DNA"/>
</dbReference>
<dbReference type="Pfam" id="PF13302">
    <property type="entry name" value="Acetyltransf_3"/>
    <property type="match status" value="1"/>
</dbReference>
<dbReference type="SUPFAM" id="SSF55729">
    <property type="entry name" value="Acyl-CoA N-acyltransferases (Nat)"/>
    <property type="match status" value="1"/>
</dbReference>
<dbReference type="InterPro" id="IPR016181">
    <property type="entry name" value="Acyl_CoA_acyltransferase"/>
</dbReference>
<name>A0A143HGF4_9BACL</name>
<proteinExistence type="predicted"/>
<evidence type="ECO:0000313" key="2">
    <source>
        <dbReference type="EMBL" id="AMX00804.1"/>
    </source>
</evidence>
<organism evidence="2 3">
    <name type="scientific">Rummeliibacillus stabekisii</name>
    <dbReference type="NCBI Taxonomy" id="241244"/>
    <lineage>
        <taxon>Bacteria</taxon>
        <taxon>Bacillati</taxon>
        <taxon>Bacillota</taxon>
        <taxon>Bacilli</taxon>
        <taxon>Bacillales</taxon>
        <taxon>Caryophanaceae</taxon>
        <taxon>Rummeliibacillus</taxon>
    </lineage>
</organism>